<dbReference type="Proteomes" id="UP001362999">
    <property type="component" value="Unassembled WGS sequence"/>
</dbReference>
<feature type="compositionally biased region" description="Polar residues" evidence="1">
    <location>
        <begin position="20"/>
        <end position="30"/>
    </location>
</feature>
<evidence type="ECO:0000313" key="2">
    <source>
        <dbReference type="EMBL" id="KAK6977931.1"/>
    </source>
</evidence>
<proteinExistence type="predicted"/>
<comment type="caution">
    <text evidence="2">The sequence shown here is derived from an EMBL/GenBank/DDBJ whole genome shotgun (WGS) entry which is preliminary data.</text>
</comment>
<dbReference type="Pfam" id="PF13365">
    <property type="entry name" value="Trypsin_2"/>
    <property type="match status" value="1"/>
</dbReference>
<evidence type="ECO:0000256" key="1">
    <source>
        <dbReference type="SAM" id="MobiDB-lite"/>
    </source>
</evidence>
<name>A0AAV9ZCR3_9AGAR</name>
<dbReference type="EMBL" id="JAWWNJ010000162">
    <property type="protein sequence ID" value="KAK6977931.1"/>
    <property type="molecule type" value="Genomic_DNA"/>
</dbReference>
<organism evidence="2 3">
    <name type="scientific">Favolaschia claudopus</name>
    <dbReference type="NCBI Taxonomy" id="2862362"/>
    <lineage>
        <taxon>Eukaryota</taxon>
        <taxon>Fungi</taxon>
        <taxon>Dikarya</taxon>
        <taxon>Basidiomycota</taxon>
        <taxon>Agaricomycotina</taxon>
        <taxon>Agaricomycetes</taxon>
        <taxon>Agaricomycetidae</taxon>
        <taxon>Agaricales</taxon>
        <taxon>Marasmiineae</taxon>
        <taxon>Mycenaceae</taxon>
        <taxon>Favolaschia</taxon>
    </lineage>
</organism>
<dbReference type="AlphaFoldDB" id="A0AAV9ZCR3"/>
<sequence>MLQSTRRLRSAGKVEFDAGETSTPSSNDSTPEPAVLAVAQPATTVLQVVTVVKPGARLPGLEAPDLALLRKKQRRLKAQAADRVSSLPNNSPEMRNALEASLIFAQHEAGSAVCIDAAGWVLTCAHCIGETEEEYRESPTRWLLFYTGLAVRVECRVWDAIRDLALLKIIAVESAGTALRFPFLRPSTRPPVLRAPIVCIGQPGQDDLESTSARRTNYPFLEISEGKFRGMIPGADPQNNSEIGTLKHDAWTYWGHSGAPLILVADGTLIGLHSSWDDQTAMRHGVPHEAIVAFLKINLNV</sequence>
<dbReference type="InterPro" id="IPR009003">
    <property type="entry name" value="Peptidase_S1_PA"/>
</dbReference>
<feature type="compositionally biased region" description="Basic residues" evidence="1">
    <location>
        <begin position="1"/>
        <end position="10"/>
    </location>
</feature>
<reference evidence="2 3" key="1">
    <citation type="journal article" date="2024" name="J Genomics">
        <title>Draft genome sequencing and assembly of Favolaschia claudopus CIRM-BRFM 2984 isolated from oak limbs.</title>
        <authorList>
            <person name="Navarro D."/>
            <person name="Drula E."/>
            <person name="Chaduli D."/>
            <person name="Cazenave R."/>
            <person name="Ahrendt S."/>
            <person name="Wang J."/>
            <person name="Lipzen A."/>
            <person name="Daum C."/>
            <person name="Barry K."/>
            <person name="Grigoriev I.V."/>
            <person name="Favel A."/>
            <person name="Rosso M.N."/>
            <person name="Martin F."/>
        </authorList>
    </citation>
    <scope>NUCLEOTIDE SEQUENCE [LARGE SCALE GENOMIC DNA]</scope>
    <source>
        <strain evidence="2 3">CIRM-BRFM 2984</strain>
    </source>
</reference>
<protein>
    <submittedName>
        <fullName evidence="2">Trypsin-like cysteine/serine peptidase domain-containing protein</fullName>
    </submittedName>
</protein>
<feature type="region of interest" description="Disordered" evidence="1">
    <location>
        <begin position="1"/>
        <end position="33"/>
    </location>
</feature>
<accession>A0AAV9ZCR3</accession>
<keyword evidence="3" id="KW-1185">Reference proteome</keyword>
<dbReference type="Gene3D" id="2.40.10.120">
    <property type="match status" value="1"/>
</dbReference>
<evidence type="ECO:0000313" key="3">
    <source>
        <dbReference type="Proteomes" id="UP001362999"/>
    </source>
</evidence>
<dbReference type="SUPFAM" id="SSF50494">
    <property type="entry name" value="Trypsin-like serine proteases"/>
    <property type="match status" value="1"/>
</dbReference>
<gene>
    <name evidence="2" type="ORF">R3P38DRAFT_3120127</name>
</gene>